<keyword evidence="5" id="KW-1185">Reference proteome</keyword>
<organism evidence="4 5">
    <name type="scientific">Paenarthrobacter nicotinovorans</name>
    <name type="common">Arthrobacter nicotinovorans</name>
    <dbReference type="NCBI Taxonomy" id="29320"/>
    <lineage>
        <taxon>Bacteria</taxon>
        <taxon>Bacillati</taxon>
        <taxon>Actinomycetota</taxon>
        <taxon>Actinomycetes</taxon>
        <taxon>Micrococcales</taxon>
        <taxon>Micrococcaceae</taxon>
        <taxon>Paenarthrobacter</taxon>
    </lineage>
</organism>
<dbReference type="InterPro" id="IPR042002">
    <property type="entry name" value="Sortase_C"/>
</dbReference>
<gene>
    <name evidence="4" type="ORF">V3C41_20260</name>
</gene>
<dbReference type="NCBIfam" id="TIGR01076">
    <property type="entry name" value="sortase_fam"/>
    <property type="match status" value="1"/>
</dbReference>
<evidence type="ECO:0000256" key="1">
    <source>
        <dbReference type="ARBA" id="ARBA00022801"/>
    </source>
</evidence>
<comment type="caution">
    <text evidence="4">The sequence shown here is derived from an EMBL/GenBank/DDBJ whole genome shotgun (WGS) entry which is preliminary data.</text>
</comment>
<dbReference type="InterPro" id="IPR023365">
    <property type="entry name" value="Sortase_dom-sf"/>
</dbReference>
<evidence type="ECO:0000256" key="2">
    <source>
        <dbReference type="SAM" id="MobiDB-lite"/>
    </source>
</evidence>
<dbReference type="SUPFAM" id="SSF63817">
    <property type="entry name" value="Sortase"/>
    <property type="match status" value="1"/>
</dbReference>
<keyword evidence="3" id="KW-0472">Membrane</keyword>
<dbReference type="Gene3D" id="2.40.260.10">
    <property type="entry name" value="Sortase"/>
    <property type="match status" value="1"/>
</dbReference>
<sequence>MKPKQTNRLRPRNPRRRAWSGQRLFIIFAAVIGVGILLYPTAAAWFSDRVHATELSGYADTVENLAPSAQDSLLEKARAFNAALPSGPLRDPYSLNDDGGQIVVGAGSETYKNILDVGPNGMMGRISIPSIHSDLPVFHGTDEETLSKGIGHLFGSGLPVGGTDTHSVLTGHSGFVNSTLFDNLDKVKTGDVFSITVLGKAIYYEVDQILTVKPEDTEALRKIAGQDLVTLVTCTPKGVNSHRLLVRGKRVDAPSEDQAQAFAGQTLDPGFPWWTLGLCATAALAILVTRPRQQGAGRGVAPNGEGPSGPEPAGLYGVGRSRT</sequence>
<accession>A0ABV0GY25</accession>
<name>A0ABV0GY25_PAENI</name>
<keyword evidence="3" id="KW-0812">Transmembrane</keyword>
<dbReference type="EMBL" id="JBBMFV010000004">
    <property type="protein sequence ID" value="MEO3943412.1"/>
    <property type="molecule type" value="Genomic_DNA"/>
</dbReference>
<dbReference type="RefSeq" id="WP_347783492.1">
    <property type="nucleotide sequence ID" value="NZ_JBBMFV010000004.1"/>
</dbReference>
<dbReference type="Proteomes" id="UP001448614">
    <property type="component" value="Unassembled WGS sequence"/>
</dbReference>
<dbReference type="NCBIfam" id="NF033745">
    <property type="entry name" value="class_C_sortase"/>
    <property type="match status" value="1"/>
</dbReference>
<protein>
    <submittedName>
        <fullName evidence="4">Class C sortase</fullName>
    </submittedName>
</protein>
<feature type="region of interest" description="Disordered" evidence="2">
    <location>
        <begin position="295"/>
        <end position="323"/>
    </location>
</feature>
<dbReference type="Pfam" id="PF04203">
    <property type="entry name" value="Sortase"/>
    <property type="match status" value="1"/>
</dbReference>
<keyword evidence="1" id="KW-0378">Hydrolase</keyword>
<evidence type="ECO:0000256" key="3">
    <source>
        <dbReference type="SAM" id="Phobius"/>
    </source>
</evidence>
<feature type="transmembrane region" description="Helical" evidence="3">
    <location>
        <begin position="24"/>
        <end position="46"/>
    </location>
</feature>
<reference evidence="4 5" key="1">
    <citation type="journal article" date="2024" name="Appl. Microbiol. Biotechnol.">
        <title>Biosynthetic gene clusters with biotechnological applications in novel Antarctic isolates from Actinomycetota.</title>
        <authorList>
            <person name="Bruna P."/>
            <person name="Nunez-Montero K."/>
            <person name="Contreras M.J."/>
            <person name="Leal K."/>
            <person name="Garcia M."/>
            <person name="Abanto M."/>
            <person name="Barrientos L."/>
        </authorList>
    </citation>
    <scope>NUCLEOTIDE SEQUENCE [LARGE SCALE GENOMIC DNA]</scope>
    <source>
        <strain evidence="4 5">Se16.17</strain>
    </source>
</reference>
<dbReference type="InterPro" id="IPR005754">
    <property type="entry name" value="Sortase"/>
</dbReference>
<dbReference type="CDD" id="cd05827">
    <property type="entry name" value="Sortase_C"/>
    <property type="match status" value="1"/>
</dbReference>
<keyword evidence="3" id="KW-1133">Transmembrane helix</keyword>
<proteinExistence type="predicted"/>
<evidence type="ECO:0000313" key="4">
    <source>
        <dbReference type="EMBL" id="MEO3943412.1"/>
    </source>
</evidence>
<evidence type="ECO:0000313" key="5">
    <source>
        <dbReference type="Proteomes" id="UP001448614"/>
    </source>
</evidence>